<dbReference type="AlphaFoldDB" id="W6MU04"/>
<reference evidence="6" key="2">
    <citation type="submission" date="2014-02" db="EMBL/GenBank/DDBJ databases">
        <title>Complete DNA sequence of /Kuraishia capsulata/ illustrates novel genomic features among budding yeasts (/Saccharomycotina/).</title>
        <authorList>
            <person name="Morales L."/>
            <person name="Noel B."/>
            <person name="Porcel B."/>
            <person name="Marcet-Houben M."/>
            <person name="Hullo M-F."/>
            <person name="Sacerdot C."/>
            <person name="Tekaia F."/>
            <person name="Leh-Louis V."/>
            <person name="Despons L."/>
            <person name="Khanna V."/>
            <person name="Aury J-M."/>
            <person name="Barbe V."/>
            <person name="Couloux A."/>
            <person name="Labadie K."/>
            <person name="Pelletier E."/>
            <person name="Souciet J-L."/>
            <person name="Boekhout T."/>
            <person name="Gabaldon T."/>
            <person name="Wincker P."/>
            <person name="Dujon B."/>
        </authorList>
    </citation>
    <scope>NUCLEOTIDE SEQUENCE</scope>
    <source>
        <strain evidence="6">CBS 1993</strain>
    </source>
</reference>
<keyword evidence="7" id="KW-1185">Reference proteome</keyword>
<dbReference type="GO" id="GO:0006412">
    <property type="term" value="P:translation"/>
    <property type="evidence" value="ECO:0007669"/>
    <property type="project" value="InterPro"/>
</dbReference>
<dbReference type="InterPro" id="IPR028364">
    <property type="entry name" value="Ribosomal_uL1/biogenesis"/>
</dbReference>
<evidence type="ECO:0000313" key="7">
    <source>
        <dbReference type="Proteomes" id="UP000019384"/>
    </source>
</evidence>
<comment type="similarity">
    <text evidence="1 4">Belongs to the universal ribosomal protein uL1 family.</text>
</comment>
<evidence type="ECO:0000256" key="1">
    <source>
        <dbReference type="ARBA" id="ARBA00010531"/>
    </source>
</evidence>
<dbReference type="Gene3D" id="3.40.50.790">
    <property type="match status" value="1"/>
</dbReference>
<dbReference type="InterPro" id="IPR002143">
    <property type="entry name" value="Ribosomal_uL1"/>
</dbReference>
<dbReference type="Pfam" id="PF00687">
    <property type="entry name" value="Ribosomal_L1"/>
    <property type="match status" value="1"/>
</dbReference>
<dbReference type="Proteomes" id="UP000019384">
    <property type="component" value="Unassembled WGS sequence"/>
</dbReference>
<dbReference type="SUPFAM" id="SSF56808">
    <property type="entry name" value="Ribosomal protein L1"/>
    <property type="match status" value="1"/>
</dbReference>
<protein>
    <recommendedName>
        <fullName evidence="4">Ribosomal protein</fullName>
    </recommendedName>
</protein>
<dbReference type="PIRSF" id="PIRSF002155">
    <property type="entry name" value="Ribosomal_L1"/>
    <property type="match status" value="1"/>
</dbReference>
<evidence type="ECO:0000256" key="5">
    <source>
        <dbReference type="SAM" id="MobiDB-lite"/>
    </source>
</evidence>
<dbReference type="InterPro" id="IPR023674">
    <property type="entry name" value="Ribosomal_uL1-like"/>
</dbReference>
<organism evidence="6 7">
    <name type="scientific">Kuraishia capsulata CBS 1993</name>
    <dbReference type="NCBI Taxonomy" id="1382522"/>
    <lineage>
        <taxon>Eukaryota</taxon>
        <taxon>Fungi</taxon>
        <taxon>Dikarya</taxon>
        <taxon>Ascomycota</taxon>
        <taxon>Saccharomycotina</taxon>
        <taxon>Pichiomycetes</taxon>
        <taxon>Pichiales</taxon>
        <taxon>Pichiaceae</taxon>
        <taxon>Kuraishia</taxon>
    </lineage>
</organism>
<dbReference type="RefSeq" id="XP_022457367.1">
    <property type="nucleotide sequence ID" value="XM_022603491.1"/>
</dbReference>
<dbReference type="PANTHER" id="PTHR36427">
    <property type="entry name" value="54S RIBOSOMAL PROTEIN L1, MITOCHONDRIAL"/>
    <property type="match status" value="1"/>
</dbReference>
<dbReference type="GO" id="GO:0003723">
    <property type="term" value="F:RNA binding"/>
    <property type="evidence" value="ECO:0007669"/>
    <property type="project" value="InterPro"/>
</dbReference>
<dbReference type="InterPro" id="IPR016095">
    <property type="entry name" value="Ribosomal_uL1_3-a/b-sand"/>
</dbReference>
<proteinExistence type="inferred from homology"/>
<dbReference type="FunFam" id="3.40.50.790:FF:000001">
    <property type="entry name" value="50S ribosomal protein L1"/>
    <property type="match status" value="1"/>
</dbReference>
<dbReference type="HOGENOM" id="CLU_062853_1_1_1"/>
<feature type="compositionally biased region" description="Basic and acidic residues" evidence="5">
    <location>
        <begin position="29"/>
        <end position="39"/>
    </location>
</feature>
<dbReference type="Gene3D" id="3.30.190.20">
    <property type="match status" value="1"/>
</dbReference>
<dbReference type="GO" id="GO:0005762">
    <property type="term" value="C:mitochondrial large ribosomal subunit"/>
    <property type="evidence" value="ECO:0007669"/>
    <property type="project" value="EnsemblFungi"/>
</dbReference>
<gene>
    <name evidence="6" type="ORF">KUCA_T00001324001</name>
</gene>
<dbReference type="PANTHER" id="PTHR36427:SF3">
    <property type="entry name" value="LARGE RIBOSOMAL SUBUNIT PROTEIN UL1M"/>
    <property type="match status" value="1"/>
</dbReference>
<sequence>MLTRLLQIQAPANRRFFQTSAPQLAKKMTRADLKKENAKRTQKKRTQARKAPETSPLFLEVPEALRYLRAAEVGRPVNEATITTSTVVVSDKGVTPVAGSVRLPRPLKQTNICALTTIPEQAENAKKTGAQVVGGLEVIKGIKDGSIELTFDNVFATPEMVPHLREIARVLGPKGLMPNAKRGTIVDDLEKKITEASGTTPFRQKSVLVALAVGKCHFSDSEILKNIMATRKAIREAAAKIDSPQPVLIGQTTITSTHGPGIVINF</sequence>
<dbReference type="PROSITE" id="PS01199">
    <property type="entry name" value="RIBOSOMAL_L1"/>
    <property type="match status" value="1"/>
</dbReference>
<dbReference type="OrthoDB" id="1747252at2759"/>
<feature type="region of interest" description="Disordered" evidence="5">
    <location>
        <begin position="28"/>
        <end position="53"/>
    </location>
</feature>
<evidence type="ECO:0000256" key="3">
    <source>
        <dbReference type="ARBA" id="ARBA00023274"/>
    </source>
</evidence>
<evidence type="ECO:0000313" key="6">
    <source>
        <dbReference type="EMBL" id="CDK25355.1"/>
    </source>
</evidence>
<dbReference type="CDD" id="cd00403">
    <property type="entry name" value="Ribosomal_L1"/>
    <property type="match status" value="1"/>
</dbReference>
<accession>W6MU04</accession>
<keyword evidence="3 4" id="KW-0687">Ribonucleoprotein</keyword>
<keyword evidence="2 4" id="KW-0689">Ribosomal protein</keyword>
<name>W6MU04_9ASCO</name>
<dbReference type="InterPro" id="IPR023673">
    <property type="entry name" value="Ribosomal_uL1_CS"/>
</dbReference>
<dbReference type="GeneID" id="34518755"/>
<reference evidence="6" key="1">
    <citation type="submission" date="2013-12" db="EMBL/GenBank/DDBJ databases">
        <authorList>
            <person name="Genoscope - CEA"/>
        </authorList>
    </citation>
    <scope>NUCLEOTIDE SEQUENCE</scope>
    <source>
        <strain evidence="6">CBS 1993</strain>
    </source>
</reference>
<dbReference type="STRING" id="1382522.W6MU04"/>
<evidence type="ECO:0000256" key="2">
    <source>
        <dbReference type="ARBA" id="ARBA00022980"/>
    </source>
</evidence>
<evidence type="ECO:0000256" key="4">
    <source>
        <dbReference type="RuleBase" id="RU000659"/>
    </source>
</evidence>
<dbReference type="EMBL" id="HG793126">
    <property type="protein sequence ID" value="CDK25355.1"/>
    <property type="molecule type" value="Genomic_DNA"/>
</dbReference>
<dbReference type="GO" id="GO:0003735">
    <property type="term" value="F:structural constituent of ribosome"/>
    <property type="evidence" value="ECO:0007669"/>
    <property type="project" value="EnsemblFungi"/>
</dbReference>